<evidence type="ECO:0000313" key="3">
    <source>
        <dbReference type="Proteomes" id="UP000309550"/>
    </source>
</evidence>
<name>A0A5S3P7I8_9RHOB</name>
<comment type="caution">
    <text evidence="2">The sequence shown here is derived from an EMBL/GenBank/DDBJ whole genome shotgun (WGS) entry which is preliminary data.</text>
</comment>
<protein>
    <submittedName>
        <fullName evidence="2">Polysaccharide biosynthesis protein</fullName>
    </submittedName>
</protein>
<keyword evidence="1" id="KW-1133">Transmembrane helix</keyword>
<keyword evidence="1" id="KW-0812">Transmembrane</keyword>
<dbReference type="Proteomes" id="UP000309550">
    <property type="component" value="Unassembled WGS sequence"/>
</dbReference>
<organism evidence="2 3">
    <name type="scientific">Sulfitobacter sabulilitoris</name>
    <dbReference type="NCBI Taxonomy" id="2562655"/>
    <lineage>
        <taxon>Bacteria</taxon>
        <taxon>Pseudomonadati</taxon>
        <taxon>Pseudomonadota</taxon>
        <taxon>Alphaproteobacteria</taxon>
        <taxon>Rhodobacterales</taxon>
        <taxon>Roseobacteraceae</taxon>
        <taxon>Sulfitobacter</taxon>
    </lineage>
</organism>
<evidence type="ECO:0000313" key="2">
    <source>
        <dbReference type="EMBL" id="TMM49328.1"/>
    </source>
</evidence>
<evidence type="ECO:0000256" key="1">
    <source>
        <dbReference type="SAM" id="Phobius"/>
    </source>
</evidence>
<keyword evidence="3" id="KW-1185">Reference proteome</keyword>
<feature type="non-terminal residue" evidence="2">
    <location>
        <position position="67"/>
    </location>
</feature>
<dbReference type="AlphaFoldDB" id="A0A5S3P7I8"/>
<reference evidence="2 3" key="1">
    <citation type="submission" date="2019-05" db="EMBL/GenBank/DDBJ databases">
        <title>Sulfitobacter sabulilitoris sp. nov., isolated from a marine sand.</title>
        <authorList>
            <person name="Yoon J.-H."/>
        </authorList>
    </citation>
    <scope>NUCLEOTIDE SEQUENCE [LARGE SCALE GENOMIC DNA]</scope>
    <source>
        <strain evidence="2 3">HSMS-29</strain>
    </source>
</reference>
<accession>A0A5S3P7I8</accession>
<keyword evidence="1" id="KW-0472">Membrane</keyword>
<gene>
    <name evidence="2" type="ORF">FDT80_18455</name>
</gene>
<dbReference type="EMBL" id="VANS01000010">
    <property type="protein sequence ID" value="TMM49328.1"/>
    <property type="molecule type" value="Genomic_DNA"/>
</dbReference>
<proteinExistence type="predicted"/>
<feature type="transmembrane region" description="Helical" evidence="1">
    <location>
        <begin position="45"/>
        <end position="66"/>
    </location>
</feature>
<sequence>MTTGASVWTGNRLMARVARSSSFIILGYGGSQAMRLAANLILTRLLFPEAFGLMALITVVTVGLAMF</sequence>